<gene>
    <name evidence="2" type="ORF">ACFPKY_22160</name>
</gene>
<proteinExistence type="predicted"/>
<dbReference type="InterPro" id="IPR022121">
    <property type="entry name" value="Peptidase_M73_camelysin"/>
</dbReference>
<keyword evidence="3" id="KW-1185">Reference proteome</keyword>
<protein>
    <submittedName>
        <fullName evidence="2">TasA family protein</fullName>
    </submittedName>
</protein>
<feature type="signal peptide" evidence="1">
    <location>
        <begin position="1"/>
        <end position="23"/>
    </location>
</feature>
<organism evidence="2 3">
    <name type="scientific">Nocardioides caricicola</name>
    <dbReference type="NCBI Taxonomy" id="634770"/>
    <lineage>
        <taxon>Bacteria</taxon>
        <taxon>Bacillati</taxon>
        <taxon>Actinomycetota</taxon>
        <taxon>Actinomycetes</taxon>
        <taxon>Propionibacteriales</taxon>
        <taxon>Nocardioidaceae</taxon>
        <taxon>Nocardioides</taxon>
    </lineage>
</organism>
<dbReference type="EMBL" id="JBHSMD010000011">
    <property type="protein sequence ID" value="MFC5495827.1"/>
    <property type="molecule type" value="Genomic_DNA"/>
</dbReference>
<sequence>MKLIATKSAAVKVLASAALVGGAASVAGLGTFGAFTSTTSASQDVATGKVVLSSTSTFGTPVTNMVPGDTIARTVTLTRSADTEAFGGVKLTTAGTSSNLLTSDTTNGLQLKVEECSVAWNNGACSGTTTTVVAQRGVVGATDIPASTLANLNAAGKTANLKVTLTLPATADNTFQGLQNTINFTFDATQRAAKAL</sequence>
<name>A0ABW0NA41_9ACTN</name>
<comment type="caution">
    <text evidence="2">The sequence shown here is derived from an EMBL/GenBank/DDBJ whole genome shotgun (WGS) entry which is preliminary data.</text>
</comment>
<keyword evidence="1" id="KW-0732">Signal</keyword>
<accession>A0ABW0NA41</accession>
<evidence type="ECO:0000313" key="2">
    <source>
        <dbReference type="EMBL" id="MFC5495827.1"/>
    </source>
</evidence>
<evidence type="ECO:0000256" key="1">
    <source>
        <dbReference type="SAM" id="SignalP"/>
    </source>
</evidence>
<reference evidence="3" key="1">
    <citation type="journal article" date="2019" name="Int. J. Syst. Evol. Microbiol.">
        <title>The Global Catalogue of Microorganisms (GCM) 10K type strain sequencing project: providing services to taxonomists for standard genome sequencing and annotation.</title>
        <authorList>
            <consortium name="The Broad Institute Genomics Platform"/>
            <consortium name="The Broad Institute Genome Sequencing Center for Infectious Disease"/>
            <person name="Wu L."/>
            <person name="Ma J."/>
        </authorList>
    </citation>
    <scope>NUCLEOTIDE SEQUENCE [LARGE SCALE GENOMIC DNA]</scope>
    <source>
        <strain evidence="3">KACC 13778</strain>
    </source>
</reference>
<feature type="chain" id="PRO_5046085654" evidence="1">
    <location>
        <begin position="24"/>
        <end position="196"/>
    </location>
</feature>
<dbReference type="Pfam" id="PF12389">
    <property type="entry name" value="Peptidase_M73"/>
    <property type="match status" value="1"/>
</dbReference>
<evidence type="ECO:0000313" key="3">
    <source>
        <dbReference type="Proteomes" id="UP001595956"/>
    </source>
</evidence>
<dbReference type="RefSeq" id="WP_345182438.1">
    <property type="nucleotide sequence ID" value="NZ_BAABFQ010000010.1"/>
</dbReference>
<dbReference type="Proteomes" id="UP001595956">
    <property type="component" value="Unassembled WGS sequence"/>
</dbReference>